<feature type="compositionally biased region" description="Pro residues" evidence="1">
    <location>
        <begin position="767"/>
        <end position="787"/>
    </location>
</feature>
<dbReference type="OrthoDB" id="1016457at2"/>
<evidence type="ECO:0000313" key="5">
    <source>
        <dbReference type="Proteomes" id="UP000184512"/>
    </source>
</evidence>
<feature type="signal peptide" evidence="2">
    <location>
        <begin position="1"/>
        <end position="28"/>
    </location>
</feature>
<gene>
    <name evidence="4" type="ORF">SAMN02745244_02313</name>
</gene>
<sequence>MRLSRPTAITAAAALVAGLIALPMSASAAPATLMFSSYLEGSSNNKAIELFNPTAQPVNLSGYTIRLFANGGTTANNTWTGPDVELPAGGHYVLVNSQASDALKAKSDTTSAVTNFNGDDALQLFSGDEVVDSFGQTGTDPGTAWTGGGVTTLDATLLRDGCVTDTDPVDAFDPSAQWLGNPIDSFDLLRTFTCDDATPTPTPTPTPTATQTVDPGPTLKIGEVQGTTDVSPRNGQVVTVEGTVSGNFQTGGFNGYFIQDAGDGNPATSDGIFVYSQSPGNVQVGSSLKVTGRVSEYFGLTQITPTSVEPLETGSAVAPTEVTLPLDDHERYESMLLTFPQQLTIIEYFEFDRYGTITVGTARQDTPTAVVAPGTAAQSVLEANLRDRIILDDGLTTQNPSPARHPNGQPFTQDNFFRGGDLLTDITGVLVYNFDEWKIEPTDGAEYTAVNPRPGVPEVGGDVTVASMNVLNYFTTLRSDDPNARGADNAEEFERQQLKIVSALEEMDADVVGLMEIENNGTAVENLVNALNSRVGAGTYAAVNTGVLGTDAIIQAFIYKPATVSLTGKWAAYDYQDGRTRPTLVQTFTEKASGEAFNVAVNHLKSKGSACVGDPDLGDGQGNCNQTRLSTVEIMTDWLDGDPTSQGADRTLVIGDLNSYDHEDPISAFVDAGYTDLEKEFNGEHAYSYVFDGMVGYLDYALSNDPLTEAVTGASAWHINADESDLFDYDTSFKKPSEQALWAPDPYRSSDHDPVLVGLQLKAVTPTPTPTPTPSPTVTPTPTPTPTATPTATPTPTVTPTPTPTATPSKPGSVYTTPGYHTSSGRRWFTSCEDYSVTQRCWTSIWGTQVRQVDGKFTKTTGWMFNSLTYLSTKRAVWVGNPLATPGRHDIAGRTWFTECDTPRTGRNGCRSYLLTSVIVETVRAGKVGYSWQNQLVLNNIVLFS</sequence>
<name>A0A1M6IL66_9ACTN</name>
<dbReference type="SUPFAM" id="SSF74853">
    <property type="entry name" value="Lamin A/C globular tail domain"/>
    <property type="match status" value="1"/>
</dbReference>
<keyword evidence="2" id="KW-0732">Signal</keyword>
<dbReference type="EMBL" id="FQZG01000042">
    <property type="protein sequence ID" value="SHJ35252.1"/>
    <property type="molecule type" value="Genomic_DNA"/>
</dbReference>
<accession>A0A1M6IL66</accession>
<dbReference type="InterPro" id="IPR047971">
    <property type="entry name" value="ExeM-like"/>
</dbReference>
<dbReference type="CDD" id="cd04486">
    <property type="entry name" value="YhcR_OBF_like"/>
    <property type="match status" value="1"/>
</dbReference>
<dbReference type="PROSITE" id="PS51841">
    <property type="entry name" value="LTD"/>
    <property type="match status" value="1"/>
</dbReference>
<dbReference type="InterPro" id="IPR036415">
    <property type="entry name" value="Lamin_tail_dom_sf"/>
</dbReference>
<dbReference type="Proteomes" id="UP000184512">
    <property type="component" value="Unassembled WGS sequence"/>
</dbReference>
<feature type="region of interest" description="Disordered" evidence="1">
    <location>
        <begin position="198"/>
        <end position="218"/>
    </location>
</feature>
<feature type="region of interest" description="Disordered" evidence="1">
    <location>
        <begin position="764"/>
        <end position="815"/>
    </location>
</feature>
<organism evidence="4 5">
    <name type="scientific">Tessaracoccus bendigoensis DSM 12906</name>
    <dbReference type="NCBI Taxonomy" id="1123357"/>
    <lineage>
        <taxon>Bacteria</taxon>
        <taxon>Bacillati</taxon>
        <taxon>Actinomycetota</taxon>
        <taxon>Actinomycetes</taxon>
        <taxon>Propionibacteriales</taxon>
        <taxon>Propionibacteriaceae</taxon>
        <taxon>Tessaracoccus</taxon>
    </lineage>
</organism>
<evidence type="ECO:0000313" key="4">
    <source>
        <dbReference type="EMBL" id="SHJ35252.1"/>
    </source>
</evidence>
<dbReference type="STRING" id="1123357.SAMN02745244_02313"/>
<proteinExistence type="predicted"/>
<dbReference type="AlphaFoldDB" id="A0A1M6IL66"/>
<dbReference type="InterPro" id="IPR036691">
    <property type="entry name" value="Endo/exonu/phosph_ase_sf"/>
</dbReference>
<reference evidence="4 5" key="1">
    <citation type="submission" date="2016-11" db="EMBL/GenBank/DDBJ databases">
        <authorList>
            <person name="Jaros S."/>
            <person name="Januszkiewicz K."/>
            <person name="Wedrychowicz H."/>
        </authorList>
    </citation>
    <scope>NUCLEOTIDE SEQUENCE [LARGE SCALE GENOMIC DNA]</scope>
    <source>
        <strain evidence="4 5">DSM 12906</strain>
    </source>
</reference>
<dbReference type="SUPFAM" id="SSF56219">
    <property type="entry name" value="DNase I-like"/>
    <property type="match status" value="1"/>
</dbReference>
<evidence type="ECO:0000256" key="1">
    <source>
        <dbReference type="SAM" id="MobiDB-lite"/>
    </source>
</evidence>
<dbReference type="PROSITE" id="PS51318">
    <property type="entry name" value="TAT"/>
    <property type="match status" value="1"/>
</dbReference>
<feature type="domain" description="LTD" evidence="3">
    <location>
        <begin position="20"/>
        <end position="138"/>
    </location>
</feature>
<evidence type="ECO:0000256" key="2">
    <source>
        <dbReference type="SAM" id="SignalP"/>
    </source>
</evidence>
<protein>
    <recommendedName>
        <fullName evidence="3">LTD domain-containing protein</fullName>
    </recommendedName>
</protein>
<dbReference type="InterPro" id="IPR006311">
    <property type="entry name" value="TAT_signal"/>
</dbReference>
<keyword evidence="5" id="KW-1185">Reference proteome</keyword>
<evidence type="ECO:0000259" key="3">
    <source>
        <dbReference type="PROSITE" id="PS51841"/>
    </source>
</evidence>
<dbReference type="NCBIfam" id="NF033681">
    <property type="entry name" value="ExeM_NucH_DNase"/>
    <property type="match status" value="1"/>
</dbReference>
<dbReference type="CDD" id="cd10283">
    <property type="entry name" value="MnuA_DNase1-like"/>
    <property type="match status" value="1"/>
</dbReference>
<dbReference type="Gene3D" id="3.60.10.10">
    <property type="entry name" value="Endonuclease/exonuclease/phosphatase"/>
    <property type="match status" value="1"/>
</dbReference>
<dbReference type="Pfam" id="PF00932">
    <property type="entry name" value="LTD"/>
    <property type="match status" value="1"/>
</dbReference>
<dbReference type="PANTHER" id="PTHR42834:SF1">
    <property type="entry name" value="ENDONUCLEASE_EXONUCLEASE_PHOSPHATASE FAMILY PROTEIN (AFU_ORTHOLOGUE AFUA_3G09210)"/>
    <property type="match status" value="1"/>
</dbReference>
<dbReference type="PANTHER" id="PTHR42834">
    <property type="entry name" value="ENDONUCLEASE/EXONUCLEASE/PHOSPHATASE FAMILY PROTEIN (AFU_ORTHOLOGUE AFUA_3G09210)"/>
    <property type="match status" value="1"/>
</dbReference>
<dbReference type="InterPro" id="IPR001322">
    <property type="entry name" value="Lamin_tail_dom"/>
</dbReference>
<feature type="chain" id="PRO_5013314134" description="LTD domain-containing protein" evidence="2">
    <location>
        <begin position="29"/>
        <end position="945"/>
    </location>
</feature>